<dbReference type="AlphaFoldDB" id="A0A418VMS8"/>
<evidence type="ECO:0000256" key="2">
    <source>
        <dbReference type="ARBA" id="ARBA00022630"/>
    </source>
</evidence>
<gene>
    <name evidence="6" type="ORF">D3877_27025</name>
</gene>
<keyword evidence="4" id="KW-1133">Transmembrane helix</keyword>
<name>A0A418VMS8_9PROT</name>
<dbReference type="InterPro" id="IPR002938">
    <property type="entry name" value="FAD-bd"/>
</dbReference>
<dbReference type="Pfam" id="PF01494">
    <property type="entry name" value="FAD_binding_3"/>
    <property type="match status" value="2"/>
</dbReference>
<proteinExistence type="predicted"/>
<feature type="transmembrane region" description="Helical" evidence="4">
    <location>
        <begin position="20"/>
        <end position="43"/>
    </location>
</feature>
<dbReference type="EMBL" id="QYUL01000005">
    <property type="protein sequence ID" value="RJF77445.1"/>
    <property type="molecule type" value="Genomic_DNA"/>
</dbReference>
<dbReference type="InterPro" id="IPR050641">
    <property type="entry name" value="RIFMO-like"/>
</dbReference>
<sequence length="376" mass="42041">MRFVTHFPLISVQKSYASATNFLVVGAGASGLVFALTCAASGIKVRIIEKRSQRALIGKATGVAQGVWQKLERFNINESVIDGAIPMRNFVFFDDENLVANISVPAINKKQPASMYPQGKLEQHLEKSLRDYGVVVEYGTTLTDIVQYDNCVCASLTKNEGSEVEKCEAQWLIGADGAHSDVRRILKIPFVGRDYPEEWSVAEITTSQWPSQVQAQLFLNHNGVGLFLSEPSHGVIQGIFNAPDVAGKLQEKFPDAKLLYKRDFRVSLRRVLSPRIGKIWLIGDAAHVQSPVGGQGLNLAIWDGIELADALLKNDFSVERRLASRAAKVLFFTDFDYRLLATRMRILRALRNSYWRCASRYPSVAKWFFKIISGIW</sequence>
<keyword evidence="2" id="KW-0285">Flavoprotein</keyword>
<keyword evidence="6" id="KW-0560">Oxidoreductase</keyword>
<feature type="domain" description="FAD-binding" evidence="5">
    <location>
        <begin position="249"/>
        <end position="312"/>
    </location>
</feature>
<organism evidence="6 7">
    <name type="scientific">Azospirillum cavernae</name>
    <dbReference type="NCBI Taxonomy" id="2320860"/>
    <lineage>
        <taxon>Bacteria</taxon>
        <taxon>Pseudomonadati</taxon>
        <taxon>Pseudomonadota</taxon>
        <taxon>Alphaproteobacteria</taxon>
        <taxon>Rhodospirillales</taxon>
        <taxon>Azospirillaceae</taxon>
        <taxon>Azospirillum</taxon>
    </lineage>
</organism>
<dbReference type="SUPFAM" id="SSF51905">
    <property type="entry name" value="FAD/NAD(P)-binding domain"/>
    <property type="match status" value="1"/>
</dbReference>
<comment type="caution">
    <text evidence="6">The sequence shown here is derived from an EMBL/GenBank/DDBJ whole genome shotgun (WGS) entry which is preliminary data.</text>
</comment>
<dbReference type="PANTHER" id="PTHR43004">
    <property type="entry name" value="TRK SYSTEM POTASSIUM UPTAKE PROTEIN"/>
    <property type="match status" value="1"/>
</dbReference>
<comment type="cofactor">
    <cofactor evidence="1">
        <name>FAD</name>
        <dbReference type="ChEBI" id="CHEBI:57692"/>
    </cofactor>
</comment>
<protein>
    <submittedName>
        <fullName evidence="6">FAD-dependent monooxygenase</fullName>
    </submittedName>
</protein>
<keyword evidence="7" id="KW-1185">Reference proteome</keyword>
<dbReference type="PRINTS" id="PR00420">
    <property type="entry name" value="RNGMNOXGNASE"/>
</dbReference>
<dbReference type="OrthoDB" id="4230779at2"/>
<keyword evidence="4" id="KW-0472">Membrane</keyword>
<evidence type="ECO:0000256" key="1">
    <source>
        <dbReference type="ARBA" id="ARBA00001974"/>
    </source>
</evidence>
<feature type="domain" description="FAD-binding" evidence="5">
    <location>
        <begin position="20"/>
        <end position="215"/>
    </location>
</feature>
<dbReference type="Gene3D" id="3.50.50.60">
    <property type="entry name" value="FAD/NAD(P)-binding domain"/>
    <property type="match status" value="2"/>
</dbReference>
<reference evidence="6 7" key="1">
    <citation type="submission" date="2018-09" db="EMBL/GenBank/DDBJ databases">
        <authorList>
            <person name="Zhu H."/>
        </authorList>
    </citation>
    <scope>NUCLEOTIDE SEQUENCE [LARGE SCALE GENOMIC DNA]</scope>
    <source>
        <strain evidence="6 7">K2W22B-5</strain>
    </source>
</reference>
<dbReference type="Proteomes" id="UP000283458">
    <property type="component" value="Unassembled WGS sequence"/>
</dbReference>
<keyword evidence="4" id="KW-0812">Transmembrane</keyword>
<accession>A0A418VMS8</accession>
<dbReference type="InterPro" id="IPR036188">
    <property type="entry name" value="FAD/NAD-bd_sf"/>
</dbReference>
<evidence type="ECO:0000256" key="3">
    <source>
        <dbReference type="ARBA" id="ARBA00022827"/>
    </source>
</evidence>
<evidence type="ECO:0000313" key="6">
    <source>
        <dbReference type="EMBL" id="RJF77445.1"/>
    </source>
</evidence>
<evidence type="ECO:0000256" key="4">
    <source>
        <dbReference type="SAM" id="Phobius"/>
    </source>
</evidence>
<keyword evidence="6" id="KW-0503">Monooxygenase</keyword>
<dbReference type="PANTHER" id="PTHR43004:SF19">
    <property type="entry name" value="BINDING MONOOXYGENASE, PUTATIVE (JCVI)-RELATED"/>
    <property type="match status" value="1"/>
</dbReference>
<evidence type="ECO:0000259" key="5">
    <source>
        <dbReference type="Pfam" id="PF01494"/>
    </source>
</evidence>
<dbReference type="GO" id="GO:0071949">
    <property type="term" value="F:FAD binding"/>
    <property type="evidence" value="ECO:0007669"/>
    <property type="project" value="InterPro"/>
</dbReference>
<dbReference type="GO" id="GO:0016709">
    <property type="term" value="F:oxidoreductase activity, acting on paired donors, with incorporation or reduction of molecular oxygen, NAD(P)H as one donor, and incorporation of one atom of oxygen"/>
    <property type="evidence" value="ECO:0007669"/>
    <property type="project" value="UniProtKB-ARBA"/>
</dbReference>
<evidence type="ECO:0000313" key="7">
    <source>
        <dbReference type="Proteomes" id="UP000283458"/>
    </source>
</evidence>
<keyword evidence="3" id="KW-0274">FAD</keyword>